<evidence type="ECO:0000313" key="1">
    <source>
        <dbReference type="EMBL" id="PYF82368.1"/>
    </source>
</evidence>
<reference evidence="1 2" key="1">
    <citation type="submission" date="2018-06" db="EMBL/GenBank/DDBJ databases">
        <title>Genomic Encyclopedia of Type Strains, Phase III (KMG-III): the genomes of soil and plant-associated and newly described type strains.</title>
        <authorList>
            <person name="Whitman W."/>
        </authorList>
    </citation>
    <scope>NUCLEOTIDE SEQUENCE [LARGE SCALE GENOMIC DNA]</scope>
    <source>
        <strain evidence="1 2">CECT 7730</strain>
    </source>
</reference>
<organism evidence="1 2">
    <name type="scientific">Marinomonas alcarazii</name>
    <dbReference type="NCBI Taxonomy" id="491949"/>
    <lineage>
        <taxon>Bacteria</taxon>
        <taxon>Pseudomonadati</taxon>
        <taxon>Pseudomonadota</taxon>
        <taxon>Gammaproteobacteria</taxon>
        <taxon>Oceanospirillales</taxon>
        <taxon>Oceanospirillaceae</taxon>
        <taxon>Marinomonas</taxon>
    </lineage>
</organism>
<keyword evidence="2" id="KW-1185">Reference proteome</keyword>
<dbReference type="AlphaFoldDB" id="A0A318V4J3"/>
<dbReference type="Proteomes" id="UP000247551">
    <property type="component" value="Unassembled WGS sequence"/>
</dbReference>
<gene>
    <name evidence="1" type="ORF">DFP75_103194</name>
</gene>
<comment type="caution">
    <text evidence="1">The sequence shown here is derived from an EMBL/GenBank/DDBJ whole genome shotgun (WGS) entry which is preliminary data.</text>
</comment>
<proteinExistence type="predicted"/>
<dbReference type="EMBL" id="QKLW01000003">
    <property type="protein sequence ID" value="PYF82368.1"/>
    <property type="molecule type" value="Genomic_DNA"/>
</dbReference>
<accession>A0A318V4J3</accession>
<protein>
    <submittedName>
        <fullName evidence="1">Uncharacterized protein</fullName>
    </submittedName>
</protein>
<name>A0A318V4J3_9GAMM</name>
<evidence type="ECO:0000313" key="2">
    <source>
        <dbReference type="Proteomes" id="UP000247551"/>
    </source>
</evidence>
<sequence length="34" mass="4073">MMSVVLQIDLMIQINGWLYVFCLNDHLDNINRHL</sequence>